<dbReference type="RefSeq" id="WP_212988843.1">
    <property type="nucleotide sequence ID" value="NZ_BAABEA010000005.1"/>
</dbReference>
<gene>
    <name evidence="2" type="ORF">Aau02nite_28290</name>
</gene>
<evidence type="ECO:0000256" key="1">
    <source>
        <dbReference type="SAM" id="MobiDB-lite"/>
    </source>
</evidence>
<protein>
    <submittedName>
        <fullName evidence="2">Uncharacterized protein</fullName>
    </submittedName>
</protein>
<feature type="region of interest" description="Disordered" evidence="1">
    <location>
        <begin position="125"/>
        <end position="158"/>
    </location>
</feature>
<sequence>MSFCWDVYVWLPRRDPELLRAFVDRYVDPEAPGDDRLPAFRRTYITGTPGGADAAALAELHPSDGTGAFTLYLHGRNHPWAMITMTEDDAAVLGLSIDDPGNSPAERREARELIERLRQEFAAPAGIAGVEMPPPGSRHQWRTDHTPIRVGTIPDDPA</sequence>
<organism evidence="2 3">
    <name type="scientific">Actinoplanes auranticolor</name>
    <dbReference type="NCBI Taxonomy" id="47988"/>
    <lineage>
        <taxon>Bacteria</taxon>
        <taxon>Bacillati</taxon>
        <taxon>Actinomycetota</taxon>
        <taxon>Actinomycetes</taxon>
        <taxon>Micromonosporales</taxon>
        <taxon>Micromonosporaceae</taxon>
        <taxon>Actinoplanes</taxon>
    </lineage>
</organism>
<evidence type="ECO:0000313" key="2">
    <source>
        <dbReference type="EMBL" id="GIM67664.1"/>
    </source>
</evidence>
<comment type="caution">
    <text evidence="2">The sequence shown here is derived from an EMBL/GenBank/DDBJ whole genome shotgun (WGS) entry which is preliminary data.</text>
</comment>
<dbReference type="Proteomes" id="UP000681340">
    <property type="component" value="Unassembled WGS sequence"/>
</dbReference>
<evidence type="ECO:0000313" key="3">
    <source>
        <dbReference type="Proteomes" id="UP000681340"/>
    </source>
</evidence>
<dbReference type="EMBL" id="BOQL01000022">
    <property type="protein sequence ID" value="GIM67664.1"/>
    <property type="molecule type" value="Genomic_DNA"/>
</dbReference>
<reference evidence="2" key="1">
    <citation type="submission" date="2021-03" db="EMBL/GenBank/DDBJ databases">
        <title>Whole genome shotgun sequence of Actinoplanes auranticolor NBRC 12245.</title>
        <authorList>
            <person name="Komaki H."/>
            <person name="Tamura T."/>
        </authorList>
    </citation>
    <scope>NUCLEOTIDE SEQUENCE</scope>
    <source>
        <strain evidence="2">NBRC 12245</strain>
    </source>
</reference>
<accession>A0A919S8F2</accession>
<dbReference type="AlphaFoldDB" id="A0A919S8F2"/>
<name>A0A919S8F2_9ACTN</name>
<proteinExistence type="predicted"/>
<keyword evidence="3" id="KW-1185">Reference proteome</keyword>